<evidence type="ECO:0000313" key="2">
    <source>
        <dbReference type="Proteomes" id="UP000306740"/>
    </source>
</evidence>
<gene>
    <name evidence="1" type="ORF">FHE65_06065</name>
</gene>
<name>A0A5C4MUM3_9ACTN</name>
<dbReference type="Gene3D" id="3.30.70.100">
    <property type="match status" value="1"/>
</dbReference>
<feature type="non-terminal residue" evidence="1">
    <location>
        <position position="32"/>
    </location>
</feature>
<comment type="caution">
    <text evidence="1">The sequence shown here is derived from an EMBL/GenBank/DDBJ whole genome shotgun (WGS) entry which is preliminary data.</text>
</comment>
<evidence type="ECO:0000313" key="1">
    <source>
        <dbReference type="EMBL" id="TNC49080.1"/>
    </source>
</evidence>
<dbReference type="GO" id="GO:0004497">
    <property type="term" value="F:monooxygenase activity"/>
    <property type="evidence" value="ECO:0007669"/>
    <property type="project" value="UniProtKB-KW"/>
</dbReference>
<keyword evidence="1" id="KW-0503">Monooxygenase</keyword>
<dbReference type="EMBL" id="VDFR01000028">
    <property type="protein sequence ID" value="TNC49080.1"/>
    <property type="molecule type" value="Genomic_DNA"/>
</dbReference>
<proteinExistence type="predicted"/>
<dbReference type="AlphaFoldDB" id="A0A5C4MUM3"/>
<organism evidence="1 2">
    <name type="scientific">Mumia zhuanghuii</name>
    <dbReference type="NCBI Taxonomy" id="2585211"/>
    <lineage>
        <taxon>Bacteria</taxon>
        <taxon>Bacillati</taxon>
        <taxon>Actinomycetota</taxon>
        <taxon>Actinomycetes</taxon>
        <taxon>Propionibacteriales</taxon>
        <taxon>Nocardioidaceae</taxon>
        <taxon>Mumia</taxon>
    </lineage>
</organism>
<protein>
    <submittedName>
        <fullName evidence="1">Antibiotic biosynthesis monooxygenase</fullName>
    </submittedName>
</protein>
<dbReference type="Proteomes" id="UP000306740">
    <property type="component" value="Unassembled WGS sequence"/>
</dbReference>
<reference evidence="1 2" key="1">
    <citation type="submission" date="2019-05" db="EMBL/GenBank/DDBJ databases">
        <title>Mumia sp. nov., isolated from the intestinal contents of plateau pika (Ochotona curzoniae) in the Qinghai-Tibet plateau of China.</title>
        <authorList>
            <person name="Tian Z."/>
        </authorList>
    </citation>
    <scope>NUCLEOTIDE SEQUENCE [LARGE SCALE GENOMIC DNA]</scope>
    <source>
        <strain evidence="2">527</strain>
    </source>
</reference>
<keyword evidence="1" id="KW-0560">Oxidoreductase</keyword>
<sequence>MSLIKINAITVPADSGDELAHRFAHRAGAVDG</sequence>
<accession>A0A5C4MUM3</accession>